<evidence type="ECO:0000313" key="1">
    <source>
        <dbReference type="EMBL" id="TYP92440.1"/>
    </source>
</evidence>
<reference evidence="1 2" key="1">
    <citation type="submission" date="2019-07" db="EMBL/GenBank/DDBJ databases">
        <title>Genomic Encyclopedia of Archaeal and Bacterial Type Strains, Phase II (KMG-II): from individual species to whole genera.</title>
        <authorList>
            <person name="Goeker M."/>
        </authorList>
    </citation>
    <scope>NUCLEOTIDE SEQUENCE [LARGE SCALE GENOMIC DNA]</scope>
    <source>
        <strain evidence="1 2">DSM 18850</strain>
    </source>
</reference>
<dbReference type="EMBL" id="VNHX01000016">
    <property type="protein sequence ID" value="TYP92440.1"/>
    <property type="molecule type" value="Genomic_DNA"/>
</dbReference>
<evidence type="ECO:0000313" key="2">
    <source>
        <dbReference type="Proteomes" id="UP000325105"/>
    </source>
</evidence>
<protein>
    <submittedName>
        <fullName evidence="1">Uncharacterized protein</fullName>
    </submittedName>
</protein>
<keyword evidence="2" id="KW-1185">Reference proteome</keyword>
<comment type="caution">
    <text evidence="1">The sequence shown here is derived from an EMBL/GenBank/DDBJ whole genome shotgun (WGS) entry which is preliminary data.</text>
</comment>
<organism evidence="1 2">
    <name type="scientific">Sphingobacterium allocomposti</name>
    <dbReference type="NCBI Taxonomy" id="415956"/>
    <lineage>
        <taxon>Bacteria</taxon>
        <taxon>Pseudomonadati</taxon>
        <taxon>Bacteroidota</taxon>
        <taxon>Sphingobacteriia</taxon>
        <taxon>Sphingobacteriales</taxon>
        <taxon>Sphingobacteriaceae</taxon>
        <taxon>Sphingobacterium</taxon>
    </lineage>
</organism>
<sequence>MIEKQILEKLKENGEVIHNDYFGTVQLSEDRYFVYWVPQGYIDEFNVQADDDTVKVVVNVATRQDGEVKIPESVLDYVPTAYKNVKDRKRLPEFDDLIANLKEEKQG</sequence>
<dbReference type="Proteomes" id="UP000325105">
    <property type="component" value="Unassembled WGS sequence"/>
</dbReference>
<dbReference type="AlphaFoldDB" id="A0A5S5D8T3"/>
<proteinExistence type="predicted"/>
<dbReference type="RefSeq" id="WP_148909271.1">
    <property type="nucleotide sequence ID" value="NZ_VNHX01000016.1"/>
</dbReference>
<name>A0A5S5D8T3_9SPHI</name>
<gene>
    <name evidence="1" type="ORF">BC792_11642</name>
</gene>
<accession>A0A5S5D8T3</accession>